<evidence type="ECO:0000256" key="1">
    <source>
        <dbReference type="ARBA" id="ARBA00022801"/>
    </source>
</evidence>
<evidence type="ECO:0000313" key="6">
    <source>
        <dbReference type="Proteomes" id="UP001501231"/>
    </source>
</evidence>
<evidence type="ECO:0008006" key="7">
    <source>
        <dbReference type="Google" id="ProtNLM"/>
    </source>
</evidence>
<feature type="transmembrane region" description="Helical" evidence="2">
    <location>
        <begin position="12"/>
        <end position="35"/>
    </location>
</feature>
<dbReference type="SMART" id="SM00195">
    <property type="entry name" value="DSPc"/>
    <property type="match status" value="1"/>
</dbReference>
<dbReference type="InterPro" id="IPR029021">
    <property type="entry name" value="Prot-tyrosine_phosphatase-like"/>
</dbReference>
<keyword evidence="1" id="KW-0378">Hydrolase</keyword>
<protein>
    <recommendedName>
        <fullName evidence="7">Tyrosine specific protein phosphatases domain-containing protein</fullName>
    </recommendedName>
</protein>
<evidence type="ECO:0000313" key="5">
    <source>
        <dbReference type="EMBL" id="GAA2459076.1"/>
    </source>
</evidence>
<dbReference type="PANTHER" id="PTHR23339">
    <property type="entry name" value="TYROSINE SPECIFIC PROTEIN PHOSPHATASE AND DUAL SPECIFICITY PROTEIN PHOSPHATASE"/>
    <property type="match status" value="1"/>
</dbReference>
<reference evidence="5 6" key="1">
    <citation type="journal article" date="2019" name="Int. J. Syst. Evol. Microbiol.">
        <title>The Global Catalogue of Microorganisms (GCM) 10K type strain sequencing project: providing services to taxonomists for standard genome sequencing and annotation.</title>
        <authorList>
            <consortium name="The Broad Institute Genomics Platform"/>
            <consortium name="The Broad Institute Genome Sequencing Center for Infectious Disease"/>
            <person name="Wu L."/>
            <person name="Ma J."/>
        </authorList>
    </citation>
    <scope>NUCLEOTIDE SEQUENCE [LARGE SCALE GENOMIC DNA]</scope>
    <source>
        <strain evidence="5 6">JCM 3325</strain>
    </source>
</reference>
<dbReference type="RefSeq" id="WP_344598550.1">
    <property type="nucleotide sequence ID" value="NZ_BAAARW010000050.1"/>
</dbReference>
<keyword evidence="2" id="KW-0812">Transmembrane</keyword>
<dbReference type="SUPFAM" id="SSF52799">
    <property type="entry name" value="(Phosphotyrosine protein) phosphatases II"/>
    <property type="match status" value="1"/>
</dbReference>
<evidence type="ECO:0000259" key="4">
    <source>
        <dbReference type="PROSITE" id="PS50056"/>
    </source>
</evidence>
<proteinExistence type="predicted"/>
<comment type="caution">
    <text evidence="5">The sequence shown here is derived from an EMBL/GenBank/DDBJ whole genome shotgun (WGS) entry which is preliminary data.</text>
</comment>
<organism evidence="5 6">
    <name type="scientific">Actinomadura vinacea</name>
    <dbReference type="NCBI Taxonomy" id="115336"/>
    <lineage>
        <taxon>Bacteria</taxon>
        <taxon>Bacillati</taxon>
        <taxon>Actinomycetota</taxon>
        <taxon>Actinomycetes</taxon>
        <taxon>Streptosporangiales</taxon>
        <taxon>Thermomonosporaceae</taxon>
        <taxon>Actinomadura</taxon>
    </lineage>
</organism>
<evidence type="ECO:0000259" key="3">
    <source>
        <dbReference type="PROSITE" id="PS50054"/>
    </source>
</evidence>
<dbReference type="Proteomes" id="UP001501231">
    <property type="component" value="Unassembled WGS sequence"/>
</dbReference>
<dbReference type="InterPro" id="IPR020422">
    <property type="entry name" value="TYR_PHOSPHATASE_DUAL_dom"/>
</dbReference>
<dbReference type="PROSITE" id="PS50056">
    <property type="entry name" value="TYR_PHOSPHATASE_2"/>
    <property type="match status" value="1"/>
</dbReference>
<feature type="domain" description="Tyrosine specific protein phosphatases" evidence="4">
    <location>
        <begin position="128"/>
        <end position="173"/>
    </location>
</feature>
<dbReference type="InterPro" id="IPR000387">
    <property type="entry name" value="Tyr_Pase_dom"/>
</dbReference>
<dbReference type="Gene3D" id="3.90.190.10">
    <property type="entry name" value="Protein tyrosine phosphatase superfamily"/>
    <property type="match status" value="1"/>
</dbReference>
<keyword evidence="6" id="KW-1185">Reference proteome</keyword>
<gene>
    <name evidence="5" type="ORF">GCM10010191_94010</name>
</gene>
<keyword evidence="2" id="KW-0472">Membrane</keyword>
<name>A0ABN3KG77_9ACTN</name>
<dbReference type="EMBL" id="BAAARW010000050">
    <property type="protein sequence ID" value="GAA2459076.1"/>
    <property type="molecule type" value="Genomic_DNA"/>
</dbReference>
<dbReference type="InterPro" id="IPR050561">
    <property type="entry name" value="PTP"/>
</dbReference>
<dbReference type="PROSITE" id="PS00383">
    <property type="entry name" value="TYR_PHOSPHATASE_1"/>
    <property type="match status" value="1"/>
</dbReference>
<dbReference type="InterPro" id="IPR055214">
    <property type="entry name" value="PTP-NADK"/>
</dbReference>
<dbReference type="InterPro" id="IPR016130">
    <property type="entry name" value="Tyr_Pase_AS"/>
</dbReference>
<dbReference type="PROSITE" id="PS50054">
    <property type="entry name" value="TYR_PHOSPHATASE_DUAL"/>
    <property type="match status" value="1"/>
</dbReference>
<dbReference type="Pfam" id="PF22741">
    <property type="entry name" value="PTP-NADK"/>
    <property type="match status" value="1"/>
</dbReference>
<sequence length="223" mass="23501">MRLSRIARAFGWVVLVGGAGYVLVWVTVSLVILAMSQAARGAEHATARHQGMPSAVPGVGHFSRVDDHLWRGAAPSADGYRRLAELGVRTVIDLRAERLPAAAPGEAGPTVVRLPVRDGQAPGPEQVRRFLAVVNGAAGPVFVHCGAGVGRTGSMAAAYLVHTGKADALTATRRSLAVGPPSLEQLAFMRRLDGHRVRRPPAALVALSRVADSPRRSLARLRG</sequence>
<evidence type="ECO:0000256" key="2">
    <source>
        <dbReference type="SAM" id="Phobius"/>
    </source>
</evidence>
<accession>A0ABN3KG77</accession>
<keyword evidence="2" id="KW-1133">Transmembrane helix</keyword>
<feature type="domain" description="Tyrosine-protein phosphatase" evidence="3">
    <location>
        <begin position="61"/>
        <end position="201"/>
    </location>
</feature>